<sequence length="362" mass="41616">MPVLHGAIVLQIVEYCDADTIKTLLSIAGFREIIEEYHTSIARKLIRWDVGDETLRGKFLLDTFDDLSGRPCSERAVIPVSSLYAIDIVERRVSLVEWLLKRPLLCTRNDSDWPHLNKLTERETMRQMVREALSLCDHLGDIEASVIGLSDLSGFDAPALPQMSIDHVLAHQWTTVRNGLELAPQSRAEQMRERYVRWLVRGRQRQYLKTLKTRQLLSIVLLLRLIGEGLPRESGRERDPERRWKLLRGVNECVLRHGTWFLSAYKADAPCYIRRHQHANDLIRHAKRGLAARRHSGGLVWQSVKRREVSVTLHRELQRRQRAEGRGSNVEVATEALIMVDEVIRGPQTVRPITSMFSPVPA</sequence>
<accession>A0A9P8MN58</accession>
<dbReference type="EMBL" id="JAIZPD010000021">
    <property type="protein sequence ID" value="KAH0957464.1"/>
    <property type="molecule type" value="Genomic_DNA"/>
</dbReference>
<dbReference type="OrthoDB" id="4918043at2759"/>
<evidence type="ECO:0000313" key="2">
    <source>
        <dbReference type="Proteomes" id="UP000824596"/>
    </source>
</evidence>
<gene>
    <name evidence="1" type="ORF">HRG_11611</name>
</gene>
<name>A0A9P8MN58_9HYPO</name>
<protein>
    <submittedName>
        <fullName evidence="1">Uncharacterized protein</fullName>
    </submittedName>
</protein>
<reference evidence="1" key="1">
    <citation type="submission" date="2021-09" db="EMBL/GenBank/DDBJ databases">
        <title>A high-quality genome of the endoparasitic fungus Hirsutella rhossiliensis with a comparison of Hirsutella genomes reveals transposable elements contributing to genome size variation.</title>
        <authorList>
            <person name="Lin R."/>
            <person name="Jiao Y."/>
            <person name="Sun X."/>
            <person name="Ling J."/>
            <person name="Xie B."/>
            <person name="Cheng X."/>
        </authorList>
    </citation>
    <scope>NUCLEOTIDE SEQUENCE</scope>
    <source>
        <strain evidence="1">HR02</strain>
    </source>
</reference>
<comment type="caution">
    <text evidence="1">The sequence shown here is derived from an EMBL/GenBank/DDBJ whole genome shotgun (WGS) entry which is preliminary data.</text>
</comment>
<keyword evidence="2" id="KW-1185">Reference proteome</keyword>
<dbReference type="AlphaFoldDB" id="A0A9P8MN58"/>
<evidence type="ECO:0000313" key="1">
    <source>
        <dbReference type="EMBL" id="KAH0957464.1"/>
    </source>
</evidence>
<dbReference type="Proteomes" id="UP000824596">
    <property type="component" value="Unassembled WGS sequence"/>
</dbReference>
<proteinExistence type="predicted"/>
<dbReference type="RefSeq" id="XP_044714978.1">
    <property type="nucleotide sequence ID" value="XM_044870081.1"/>
</dbReference>
<organism evidence="1 2">
    <name type="scientific">Hirsutella rhossiliensis</name>
    <dbReference type="NCBI Taxonomy" id="111463"/>
    <lineage>
        <taxon>Eukaryota</taxon>
        <taxon>Fungi</taxon>
        <taxon>Dikarya</taxon>
        <taxon>Ascomycota</taxon>
        <taxon>Pezizomycotina</taxon>
        <taxon>Sordariomycetes</taxon>
        <taxon>Hypocreomycetidae</taxon>
        <taxon>Hypocreales</taxon>
        <taxon>Ophiocordycipitaceae</taxon>
        <taxon>Hirsutella</taxon>
    </lineage>
</organism>
<dbReference type="GeneID" id="68360739"/>